<evidence type="ECO:0000313" key="6">
    <source>
        <dbReference type="EMBL" id="CAD8902893.1"/>
    </source>
</evidence>
<name>A0A7S1BZF8_9STRA</name>
<dbReference type="GO" id="GO:0003688">
    <property type="term" value="F:DNA replication origin binding"/>
    <property type="evidence" value="ECO:0007669"/>
    <property type="project" value="TreeGrafter"/>
</dbReference>
<dbReference type="AlphaFoldDB" id="A0A7S1BZF8"/>
<dbReference type="GO" id="GO:0003682">
    <property type="term" value="F:chromatin binding"/>
    <property type="evidence" value="ECO:0007669"/>
    <property type="project" value="TreeGrafter"/>
</dbReference>
<evidence type="ECO:0000256" key="1">
    <source>
        <dbReference type="ARBA" id="ARBA00004123"/>
    </source>
</evidence>
<accession>A0A7S1BZF8</accession>
<keyword evidence="4" id="KW-0539">Nucleus</keyword>
<dbReference type="PANTHER" id="PTHR10507">
    <property type="entry name" value="CDC45-RELATED PROTEIN"/>
    <property type="match status" value="1"/>
</dbReference>
<dbReference type="Pfam" id="PF02724">
    <property type="entry name" value="CDC45"/>
    <property type="match status" value="1"/>
</dbReference>
<dbReference type="InterPro" id="IPR003874">
    <property type="entry name" value="CDC45"/>
</dbReference>
<evidence type="ECO:0000256" key="3">
    <source>
        <dbReference type="ARBA" id="ARBA00022705"/>
    </source>
</evidence>
<evidence type="ECO:0000256" key="5">
    <source>
        <dbReference type="ARBA" id="ARBA00023306"/>
    </source>
</evidence>
<gene>
    <name evidence="6" type="ORF">CHYS00102_LOCUS30112</name>
</gene>
<dbReference type="GO" id="GO:0003697">
    <property type="term" value="F:single-stranded DNA binding"/>
    <property type="evidence" value="ECO:0007669"/>
    <property type="project" value="TreeGrafter"/>
</dbReference>
<dbReference type="GO" id="GO:1902977">
    <property type="term" value="P:mitotic DNA replication preinitiation complex assembly"/>
    <property type="evidence" value="ECO:0007669"/>
    <property type="project" value="TreeGrafter"/>
</dbReference>
<protein>
    <submittedName>
        <fullName evidence="6">Uncharacterized protein</fullName>
    </submittedName>
</protein>
<comment type="similarity">
    <text evidence="2">Belongs to the CDC45 family.</text>
</comment>
<keyword evidence="5" id="KW-0131">Cell cycle</keyword>
<organism evidence="6">
    <name type="scientific">Corethron hystrix</name>
    <dbReference type="NCBI Taxonomy" id="216773"/>
    <lineage>
        <taxon>Eukaryota</taxon>
        <taxon>Sar</taxon>
        <taxon>Stramenopiles</taxon>
        <taxon>Ochrophyta</taxon>
        <taxon>Bacillariophyta</taxon>
        <taxon>Coscinodiscophyceae</taxon>
        <taxon>Corethrophycidae</taxon>
        <taxon>Corethrales</taxon>
        <taxon>Corethraceae</taxon>
        <taxon>Corethron</taxon>
    </lineage>
</organism>
<dbReference type="PANTHER" id="PTHR10507:SF0">
    <property type="entry name" value="CELL DIVISION CONTROL PROTEIN 45 HOMOLOG"/>
    <property type="match status" value="1"/>
</dbReference>
<dbReference type="GO" id="GO:0006270">
    <property type="term" value="P:DNA replication initiation"/>
    <property type="evidence" value="ECO:0007669"/>
    <property type="project" value="InterPro"/>
</dbReference>
<reference evidence="6" key="1">
    <citation type="submission" date="2021-01" db="EMBL/GenBank/DDBJ databases">
        <authorList>
            <person name="Corre E."/>
            <person name="Pelletier E."/>
            <person name="Niang G."/>
            <person name="Scheremetjew M."/>
            <person name="Finn R."/>
            <person name="Kale V."/>
            <person name="Holt S."/>
            <person name="Cochrane G."/>
            <person name="Meng A."/>
            <person name="Brown T."/>
            <person name="Cohen L."/>
        </authorList>
    </citation>
    <scope>NUCLEOTIDE SEQUENCE</scope>
    <source>
        <strain evidence="6">308</strain>
    </source>
</reference>
<evidence type="ECO:0000256" key="2">
    <source>
        <dbReference type="ARBA" id="ARBA00010727"/>
    </source>
</evidence>
<evidence type="ECO:0000256" key="4">
    <source>
        <dbReference type="ARBA" id="ARBA00023242"/>
    </source>
</evidence>
<comment type="subcellular location">
    <subcellularLocation>
        <location evidence="1">Nucleus</location>
    </subcellularLocation>
</comment>
<keyword evidence="3" id="KW-0235">DNA replication</keyword>
<sequence>MGFFRVTGYRSLLSATDAALAITALLESPAPSSGEDGLLLSSFHNAMDALGTSGFPGAVEREGSDVSTLVNGNLAANATRSSNANGGGGGCHGMSAGIRRAMSSQAAIVSTAVALVEKNAIVRLKEFRFAYLHSCGVVPPNHNTGGGGQIGDMAHLSQSGDDQRQHYPLDRESEFFSHPLALHRLAHFLMDMHRENGRWTGPSRSLPLVLAAERPVAGTYLVAGYNFPERHGDVTRNRFGPNFDLAAKSLNGKFLLEKGFDGSVAEVGSDIVQRFIEQLHYLMDTN</sequence>
<dbReference type="GO" id="GO:0031261">
    <property type="term" value="C:DNA replication preinitiation complex"/>
    <property type="evidence" value="ECO:0007669"/>
    <property type="project" value="TreeGrafter"/>
</dbReference>
<proteinExistence type="inferred from homology"/>
<dbReference type="EMBL" id="HBFR01041219">
    <property type="protein sequence ID" value="CAD8902893.1"/>
    <property type="molecule type" value="Transcribed_RNA"/>
</dbReference>
<dbReference type="GO" id="GO:0000727">
    <property type="term" value="P:double-strand break repair via break-induced replication"/>
    <property type="evidence" value="ECO:0007669"/>
    <property type="project" value="TreeGrafter"/>
</dbReference>